<dbReference type="Pfam" id="PF23292">
    <property type="entry name" value="SAND_ULT1"/>
    <property type="match status" value="1"/>
</dbReference>
<dbReference type="STRING" id="3641.A0A061F7G4"/>
<dbReference type="eggNOG" id="ENOG502QUIK">
    <property type="taxonomic scope" value="Eukaryota"/>
</dbReference>
<evidence type="ECO:0000313" key="5">
    <source>
        <dbReference type="Proteomes" id="UP000026915"/>
    </source>
</evidence>
<dbReference type="InterPro" id="IPR057012">
    <property type="entry name" value="ULT1/2_Znf"/>
</dbReference>
<dbReference type="PANTHER" id="PTHR34053">
    <property type="entry name" value="PROTEIN ULTRAPETALA 1"/>
    <property type="match status" value="1"/>
</dbReference>
<dbReference type="EMBL" id="CM001885">
    <property type="protein sequence ID" value="EOY12818.1"/>
    <property type="molecule type" value="Genomic_DNA"/>
</dbReference>
<name>A0A061F7G4_THECC</name>
<dbReference type="OMA" id="RMSCNDA"/>
<feature type="chain" id="PRO_5001601709" evidence="1">
    <location>
        <begin position="22"/>
        <end position="258"/>
    </location>
</feature>
<dbReference type="Pfam" id="PF23293">
    <property type="entry name" value="zf_ULT1"/>
    <property type="match status" value="2"/>
</dbReference>
<organism evidence="4 5">
    <name type="scientific">Theobroma cacao</name>
    <name type="common">Cacao</name>
    <name type="synonym">Cocoa</name>
    <dbReference type="NCBI Taxonomy" id="3641"/>
    <lineage>
        <taxon>Eukaryota</taxon>
        <taxon>Viridiplantae</taxon>
        <taxon>Streptophyta</taxon>
        <taxon>Embryophyta</taxon>
        <taxon>Tracheophyta</taxon>
        <taxon>Spermatophyta</taxon>
        <taxon>Magnoliopsida</taxon>
        <taxon>eudicotyledons</taxon>
        <taxon>Gunneridae</taxon>
        <taxon>Pentapetalae</taxon>
        <taxon>rosids</taxon>
        <taxon>malvids</taxon>
        <taxon>Malvales</taxon>
        <taxon>Malvaceae</taxon>
        <taxon>Byttnerioideae</taxon>
        <taxon>Theobroma</taxon>
    </lineage>
</organism>
<dbReference type="PANTHER" id="PTHR34053:SF2">
    <property type="entry name" value="SAND DOMAIN-CONTAINING PROTEIN"/>
    <property type="match status" value="1"/>
</dbReference>
<reference evidence="4 5" key="1">
    <citation type="journal article" date="2013" name="Genome Biol.">
        <title>The genome sequence of the most widely cultivated cacao type and its use to identify candidate genes regulating pod color.</title>
        <authorList>
            <person name="Motamayor J.C."/>
            <person name="Mockaitis K."/>
            <person name="Schmutz J."/>
            <person name="Haiminen N."/>
            <person name="Iii D.L."/>
            <person name="Cornejo O."/>
            <person name="Findley S.D."/>
            <person name="Zheng P."/>
            <person name="Utro F."/>
            <person name="Royaert S."/>
            <person name="Saski C."/>
            <person name="Jenkins J."/>
            <person name="Podicheti R."/>
            <person name="Zhao M."/>
            <person name="Scheffler B.E."/>
            <person name="Stack J.C."/>
            <person name="Feltus F.A."/>
            <person name="Mustiga G.M."/>
            <person name="Amores F."/>
            <person name="Phillips W."/>
            <person name="Marelli J.P."/>
            <person name="May G.D."/>
            <person name="Shapiro H."/>
            <person name="Ma J."/>
            <person name="Bustamante C.D."/>
            <person name="Schnell R.J."/>
            <person name="Main D."/>
            <person name="Gilbert D."/>
            <person name="Parida L."/>
            <person name="Kuhn D.N."/>
        </authorList>
    </citation>
    <scope>NUCLEOTIDE SEQUENCE [LARGE SCALE GENOMIC DNA]</scope>
    <source>
        <strain evidence="5">cv. Matina 1-6</strain>
    </source>
</reference>
<evidence type="ECO:0000256" key="1">
    <source>
        <dbReference type="SAM" id="SignalP"/>
    </source>
</evidence>
<proteinExistence type="predicted"/>
<feature type="signal peptide" evidence="1">
    <location>
        <begin position="1"/>
        <end position="21"/>
    </location>
</feature>
<dbReference type="HOGENOM" id="CLU_100373_0_0_1"/>
<sequence>MKALHNWWCLGFSFSVSNMLADQELKSMEGFKKGSNYIEVKVGCTSKKYGDTVGKLRVFSNGRFLISCECTPTCGDKLSPYDFGKHSGKEGTRKWKNHIWVVLNDKKVPLCRTVLLKYYKHASNGASGLQPKRLCHRDEFISCSKCKKERRFRLRTEEECRNYHDALITRRWSCENWPYENPFPVSQIPNSFAFVGSFAFRINCQTEEERAGRKRCRGCPQTPICKGCTTCVCFGCLNCRFLDCKCRTCVDFMKNAEP</sequence>
<evidence type="ECO:0000259" key="2">
    <source>
        <dbReference type="Pfam" id="PF23292"/>
    </source>
</evidence>
<accession>A0A061F7G4</accession>
<keyword evidence="1" id="KW-0732">Signal</keyword>
<dbReference type="InterPro" id="IPR057011">
    <property type="entry name" value="ULT1/2_SAND"/>
</dbReference>
<gene>
    <name evidence="4" type="ORF">TCM_031334</name>
</gene>
<keyword evidence="5" id="KW-1185">Reference proteome</keyword>
<dbReference type="AlphaFoldDB" id="A0A061F7G4"/>
<feature type="domain" description="ULTRAPETALA1/2 zinc finger" evidence="3">
    <location>
        <begin position="201"/>
        <end position="254"/>
    </location>
</feature>
<dbReference type="InterPro" id="IPR020533">
    <property type="entry name" value="Developmental_reg_ULTRAPETALA"/>
</dbReference>
<dbReference type="Gramene" id="EOY12818">
    <property type="protein sequence ID" value="EOY12818"/>
    <property type="gene ID" value="TCM_031334"/>
</dbReference>
<dbReference type="Proteomes" id="UP000026915">
    <property type="component" value="Chromosome 7"/>
</dbReference>
<dbReference type="GO" id="GO:0005829">
    <property type="term" value="C:cytosol"/>
    <property type="evidence" value="ECO:0000318"/>
    <property type="project" value="GO_Central"/>
</dbReference>
<dbReference type="InParanoid" id="A0A061F7G4"/>
<evidence type="ECO:0000313" key="4">
    <source>
        <dbReference type="EMBL" id="EOY12818.1"/>
    </source>
</evidence>
<feature type="domain" description="ULTRAPETALA1/2 SAND" evidence="2">
    <location>
        <begin position="28"/>
        <end position="119"/>
    </location>
</feature>
<feature type="domain" description="ULTRAPETALA1/2 zinc finger" evidence="3">
    <location>
        <begin position="136"/>
        <end position="181"/>
    </location>
</feature>
<dbReference type="GO" id="GO:0005634">
    <property type="term" value="C:nucleus"/>
    <property type="evidence" value="ECO:0000318"/>
    <property type="project" value="GO_Central"/>
</dbReference>
<evidence type="ECO:0000259" key="3">
    <source>
        <dbReference type="Pfam" id="PF23293"/>
    </source>
</evidence>
<protein>
    <submittedName>
        <fullName evidence="4">Developmental regulator, ULTRAPETALA, putative</fullName>
    </submittedName>
</protein>